<dbReference type="Proteomes" id="UP001174934">
    <property type="component" value="Unassembled WGS sequence"/>
</dbReference>
<keyword evidence="1" id="KW-0175">Coiled coil</keyword>
<feature type="domain" description="DUF7708" evidence="2">
    <location>
        <begin position="127"/>
        <end position="263"/>
    </location>
</feature>
<evidence type="ECO:0000313" key="3">
    <source>
        <dbReference type="EMBL" id="KAK0628901.1"/>
    </source>
</evidence>
<dbReference type="SUPFAM" id="SSF48452">
    <property type="entry name" value="TPR-like"/>
    <property type="match status" value="1"/>
</dbReference>
<gene>
    <name evidence="3" type="ORF">B0T17DRAFT_524046</name>
</gene>
<comment type="caution">
    <text evidence="3">The sequence shown here is derived from an EMBL/GenBank/DDBJ whole genome shotgun (WGS) entry which is preliminary data.</text>
</comment>
<dbReference type="InterPro" id="IPR011990">
    <property type="entry name" value="TPR-like_helical_dom_sf"/>
</dbReference>
<dbReference type="SUPFAM" id="SSF52540">
    <property type="entry name" value="P-loop containing nucleoside triphosphate hydrolases"/>
    <property type="match status" value="1"/>
</dbReference>
<dbReference type="PANTHER" id="PTHR35205">
    <property type="entry name" value="NB-ARC AND TPR DOMAIN PROTEIN"/>
    <property type="match status" value="1"/>
</dbReference>
<dbReference type="Pfam" id="PF24809">
    <property type="entry name" value="DUF7708"/>
    <property type="match status" value="1"/>
</dbReference>
<sequence>MMAILCCFPRRTIIEGEDGYEKSGGVPFDADEKLRKSDSSSVSVSYDIFDNEGTDYQKDLWRIALSQKRQTMASAISKMKSPLPANMTGLLSQSEAEATSAEHCLQLLTSYYDQNKFAQKIPRISQIFARIEPFTAIVSSMTQSNICSALVWGSLTLVFQSLLQFGSLWEQMSDMIEDLSKSLPRLHAYHQLLETPRLHSALREVYQMLLDFCSNVIKCLKGAYIVTFFRMQWPSFSAELKESIKRLDKAKTEFEKEAQLAEVQKQSKRHEEVMTAFRSNEKVTNMILPRNERFTGRDGVLEELHHILEPSFQGDLDGQTACSCLIHATAGMGKTETAVEYAYRFRGCYHYIFWLQAQTEEVLINSLLEVASILGLGKEADLATSGKIQICLNWLRTTDKTWLLVYDNAEDVASIRRFWPASTRGAIIVTSQNPTLSVITKNQIELEPMTDEEGSSLIKNFLQRSNFEEEDARLLSEHLGGLPLAITHFSGAILRSQCPISQISSSFLKRAQSSRVWTMDDTASIARGYQHTLNTVWDLAIRRLPEDSLRILEFSAFLNPDRIPVDLFTGGLQAADAKPGGGNDTRAKTTWNYWDVDRFNHAIAPLCERHLAERYQLEGSLDALRTHRALQRSLLQRLDNDIGNRNTIFNEVVSMVRRALPNPNLVKRGDESQMGPFTKYSPQAVALHQNFIQSESSMPHTLEFATVLHDAAFYSHHGLGQLSAPFSLLQTAKAICTSLLDSKQESSKETKEMLMHVLSSMGPISWRFGKDGHAESFQRLSQVVNILEEERGGADPDDWTDEQRFLFARAQDDFGWHYMETNEIGKAKECFESSIEQFRVLGQEPTLTLAICDRIMPLSVQQEKERTREDAAKVLPKIISMCGENSQLSLAMMALVARAYFTIGDLDDSLRMHSDVMDRRMKVFGEADPVTLGSRYCLAVCLQHKEEFEDAEMNLRRIIEVGRLSIGWRQEDITRIKFRLSVVLAAQNRQKEARTLRAECNQSLESLVGAAAAGAGLEEATDESVMALLDAAVTMIHGRTAGIWSNGVRW</sequence>
<keyword evidence="4" id="KW-1185">Reference proteome</keyword>
<name>A0AA39X869_9PEZI</name>
<dbReference type="InterPro" id="IPR027417">
    <property type="entry name" value="P-loop_NTPase"/>
</dbReference>
<organism evidence="3 4">
    <name type="scientific">Bombardia bombarda</name>
    <dbReference type="NCBI Taxonomy" id="252184"/>
    <lineage>
        <taxon>Eukaryota</taxon>
        <taxon>Fungi</taxon>
        <taxon>Dikarya</taxon>
        <taxon>Ascomycota</taxon>
        <taxon>Pezizomycotina</taxon>
        <taxon>Sordariomycetes</taxon>
        <taxon>Sordariomycetidae</taxon>
        <taxon>Sordariales</taxon>
        <taxon>Lasiosphaeriaceae</taxon>
        <taxon>Bombardia</taxon>
    </lineage>
</organism>
<dbReference type="AlphaFoldDB" id="A0AA39X869"/>
<evidence type="ECO:0000256" key="1">
    <source>
        <dbReference type="SAM" id="Coils"/>
    </source>
</evidence>
<dbReference type="PANTHER" id="PTHR35205:SF1">
    <property type="entry name" value="ZU5 DOMAIN-CONTAINING PROTEIN"/>
    <property type="match status" value="1"/>
</dbReference>
<proteinExistence type="predicted"/>
<protein>
    <submittedName>
        <fullName evidence="3">Pfs domain-containing protein</fullName>
    </submittedName>
</protein>
<dbReference type="Gene3D" id="3.40.50.300">
    <property type="entry name" value="P-loop containing nucleotide triphosphate hydrolases"/>
    <property type="match status" value="1"/>
</dbReference>
<evidence type="ECO:0000259" key="2">
    <source>
        <dbReference type="Pfam" id="PF24809"/>
    </source>
</evidence>
<dbReference type="Gene3D" id="1.25.40.10">
    <property type="entry name" value="Tetratricopeptide repeat domain"/>
    <property type="match status" value="1"/>
</dbReference>
<reference evidence="3" key="1">
    <citation type="submission" date="2023-06" db="EMBL/GenBank/DDBJ databases">
        <title>Genome-scale phylogeny and comparative genomics of the fungal order Sordariales.</title>
        <authorList>
            <consortium name="Lawrence Berkeley National Laboratory"/>
            <person name="Hensen N."/>
            <person name="Bonometti L."/>
            <person name="Westerberg I."/>
            <person name="Brannstrom I.O."/>
            <person name="Guillou S."/>
            <person name="Cros-Aarteil S."/>
            <person name="Calhoun S."/>
            <person name="Haridas S."/>
            <person name="Kuo A."/>
            <person name="Mondo S."/>
            <person name="Pangilinan J."/>
            <person name="Riley R."/>
            <person name="LaButti K."/>
            <person name="Andreopoulos B."/>
            <person name="Lipzen A."/>
            <person name="Chen C."/>
            <person name="Yanf M."/>
            <person name="Daum C."/>
            <person name="Ng V."/>
            <person name="Clum A."/>
            <person name="Steindorff A."/>
            <person name="Ohm R."/>
            <person name="Martin F."/>
            <person name="Silar P."/>
            <person name="Natvig D."/>
            <person name="Lalanne C."/>
            <person name="Gautier V."/>
            <person name="Ament-velasquez S.L."/>
            <person name="Kruys A."/>
            <person name="Hutchinson M.I."/>
            <person name="Powell A.J."/>
            <person name="Barry K."/>
            <person name="Miller A.N."/>
            <person name="Grigoriev I.V."/>
            <person name="Debuchy R."/>
            <person name="Gladieux P."/>
            <person name="Thoren M.H."/>
            <person name="Johannesson H."/>
        </authorList>
    </citation>
    <scope>NUCLEOTIDE SEQUENCE</scope>
    <source>
        <strain evidence="3">SMH3391-2</strain>
    </source>
</reference>
<dbReference type="InterPro" id="IPR056125">
    <property type="entry name" value="DUF7708"/>
</dbReference>
<feature type="coiled-coil region" evidence="1">
    <location>
        <begin position="237"/>
        <end position="264"/>
    </location>
</feature>
<evidence type="ECO:0000313" key="4">
    <source>
        <dbReference type="Proteomes" id="UP001174934"/>
    </source>
</evidence>
<accession>A0AA39X869</accession>
<dbReference type="EMBL" id="JAULSR010000002">
    <property type="protein sequence ID" value="KAK0628901.1"/>
    <property type="molecule type" value="Genomic_DNA"/>
</dbReference>